<organism evidence="5 6">
    <name type="scientific">Mesopusillimonas faecipullorum</name>
    <dbReference type="NCBI Taxonomy" id="2755040"/>
    <lineage>
        <taxon>Bacteria</taxon>
        <taxon>Pseudomonadati</taxon>
        <taxon>Pseudomonadota</taxon>
        <taxon>Betaproteobacteria</taxon>
        <taxon>Burkholderiales</taxon>
        <taxon>Alcaligenaceae</taxon>
        <taxon>Mesopusillimonas</taxon>
    </lineage>
</organism>
<protein>
    <submittedName>
        <fullName evidence="5">ABC transporter substrate-binding protein</fullName>
    </submittedName>
</protein>
<dbReference type="PANTHER" id="PTHR30483">
    <property type="entry name" value="LEUCINE-SPECIFIC-BINDING PROTEIN"/>
    <property type="match status" value="1"/>
</dbReference>
<keyword evidence="6" id="KW-1185">Reference proteome</keyword>
<comment type="similarity">
    <text evidence="1">Belongs to the leucine-binding protein family.</text>
</comment>
<keyword evidence="2 3" id="KW-0732">Signal</keyword>
<dbReference type="RefSeq" id="WP_226954805.1">
    <property type="nucleotide sequence ID" value="NZ_JACDXW010000005.1"/>
</dbReference>
<evidence type="ECO:0000259" key="4">
    <source>
        <dbReference type="Pfam" id="PF13458"/>
    </source>
</evidence>
<name>A0ABS8CED1_9BURK</name>
<dbReference type="Proteomes" id="UP000776983">
    <property type="component" value="Unassembled WGS sequence"/>
</dbReference>
<feature type="signal peptide" evidence="3">
    <location>
        <begin position="1"/>
        <end position="22"/>
    </location>
</feature>
<evidence type="ECO:0000313" key="6">
    <source>
        <dbReference type="Proteomes" id="UP000776983"/>
    </source>
</evidence>
<dbReference type="InterPro" id="IPR051010">
    <property type="entry name" value="BCAA_transport"/>
</dbReference>
<evidence type="ECO:0000256" key="2">
    <source>
        <dbReference type="ARBA" id="ARBA00022729"/>
    </source>
</evidence>
<reference evidence="5 6" key="1">
    <citation type="submission" date="2020-07" db="EMBL/GenBank/DDBJ databases">
        <title>Pusillimonas sp. nov., isolated from poultry manure in Taiwan.</title>
        <authorList>
            <person name="Lin S.-Y."/>
            <person name="Tang Y.-S."/>
            <person name="Young C.-C."/>
        </authorList>
    </citation>
    <scope>NUCLEOTIDE SEQUENCE [LARGE SCALE GENOMIC DNA]</scope>
    <source>
        <strain evidence="5 6">CC-YST705</strain>
    </source>
</reference>
<evidence type="ECO:0000256" key="1">
    <source>
        <dbReference type="ARBA" id="ARBA00010062"/>
    </source>
</evidence>
<dbReference type="PANTHER" id="PTHR30483:SF6">
    <property type="entry name" value="PERIPLASMIC BINDING PROTEIN OF ABC TRANSPORTER FOR NATURAL AMINO ACIDS"/>
    <property type="match status" value="1"/>
</dbReference>
<dbReference type="InterPro" id="IPR028081">
    <property type="entry name" value="Leu-bd"/>
</dbReference>
<sequence>MRRNLSLTAAAIYFCTSTIAHADVVFGVIAPMTGQFASVGQAWKQSIDLYLQANGDTLEGQKVRVIYRDLPDPNPPKARALAQELIVKEKADILGGFMYTPNATAAANIATQSKSPLIVFNAAGAGLTERSPYLTRVSYTQAQLTLPMADYAIKSGMKRIATIVSDYSSGIDAERTFVERFKAQGGEITNSIRVPLDNFDFAPFMQTIRAEKPDAVLSFTPGGVISIGLVKSFKANGLEDQGIKLLTLGSEVDDTSTLPALGSQALGVYSSNFYNPTLDTQVNRDFRQAFTQAYPKSEIGVVHVQAWDAMELVRRMIEAAPEKFDGKKAIDSIKGYEWESPRGPIQIDAETRDILQRAYIRQVTDIDSKMVNHGIDQFEAVR</sequence>
<feature type="domain" description="Leucine-binding protein" evidence="4">
    <location>
        <begin position="25"/>
        <end position="364"/>
    </location>
</feature>
<dbReference type="InterPro" id="IPR028082">
    <property type="entry name" value="Peripla_BP_I"/>
</dbReference>
<dbReference type="SUPFAM" id="SSF53822">
    <property type="entry name" value="Periplasmic binding protein-like I"/>
    <property type="match status" value="1"/>
</dbReference>
<evidence type="ECO:0000256" key="3">
    <source>
        <dbReference type="SAM" id="SignalP"/>
    </source>
</evidence>
<feature type="chain" id="PRO_5046977727" evidence="3">
    <location>
        <begin position="23"/>
        <end position="382"/>
    </location>
</feature>
<dbReference type="Pfam" id="PF13458">
    <property type="entry name" value="Peripla_BP_6"/>
    <property type="match status" value="1"/>
</dbReference>
<proteinExistence type="inferred from homology"/>
<gene>
    <name evidence="5" type="ORF">H0484_11605</name>
</gene>
<dbReference type="Gene3D" id="3.40.50.2300">
    <property type="match status" value="2"/>
</dbReference>
<accession>A0ABS8CED1</accession>
<dbReference type="EMBL" id="JACDXW010000005">
    <property type="protein sequence ID" value="MCB5364394.1"/>
    <property type="molecule type" value="Genomic_DNA"/>
</dbReference>
<evidence type="ECO:0000313" key="5">
    <source>
        <dbReference type="EMBL" id="MCB5364394.1"/>
    </source>
</evidence>
<comment type="caution">
    <text evidence="5">The sequence shown here is derived from an EMBL/GenBank/DDBJ whole genome shotgun (WGS) entry which is preliminary data.</text>
</comment>